<reference evidence="2" key="1">
    <citation type="journal article" date="2019" name="Int. J. Syst. Evol. Microbiol.">
        <title>The Global Catalogue of Microorganisms (GCM) 10K type strain sequencing project: providing services to taxonomists for standard genome sequencing and annotation.</title>
        <authorList>
            <consortium name="The Broad Institute Genomics Platform"/>
            <consortium name="The Broad Institute Genome Sequencing Center for Infectious Disease"/>
            <person name="Wu L."/>
            <person name="Ma J."/>
        </authorList>
    </citation>
    <scope>NUCLEOTIDE SEQUENCE [LARGE SCALE GENOMIC DNA]</scope>
    <source>
        <strain evidence="2">CCM 7640</strain>
    </source>
</reference>
<dbReference type="Proteomes" id="UP000629365">
    <property type="component" value="Unassembled WGS sequence"/>
</dbReference>
<accession>A0ABQ1REA9</accession>
<gene>
    <name evidence="1" type="ORF">GCM10007269_08330</name>
</gene>
<name>A0ABQ1REA9_9MICO</name>
<keyword evidence="2" id="KW-1185">Reference proteome</keyword>
<protein>
    <submittedName>
        <fullName evidence="1">Uncharacterized protein</fullName>
    </submittedName>
</protein>
<organism evidence="1 2">
    <name type="scientific">Microbacterium murale</name>
    <dbReference type="NCBI Taxonomy" id="1081040"/>
    <lineage>
        <taxon>Bacteria</taxon>
        <taxon>Bacillati</taxon>
        <taxon>Actinomycetota</taxon>
        <taxon>Actinomycetes</taxon>
        <taxon>Micrococcales</taxon>
        <taxon>Microbacteriaceae</taxon>
        <taxon>Microbacterium</taxon>
    </lineage>
</organism>
<comment type="caution">
    <text evidence="1">The sequence shown here is derived from an EMBL/GenBank/DDBJ whole genome shotgun (WGS) entry which is preliminary data.</text>
</comment>
<sequence>MLEPIPFELFRIECKRRKTLGTDALPPGTLPRITHQRTHVLESSISEVPRHEFLVRTLDDQSRCLGGDVTRC</sequence>
<evidence type="ECO:0000313" key="1">
    <source>
        <dbReference type="EMBL" id="GGD67560.1"/>
    </source>
</evidence>
<dbReference type="EMBL" id="BMCM01000001">
    <property type="protein sequence ID" value="GGD67560.1"/>
    <property type="molecule type" value="Genomic_DNA"/>
</dbReference>
<evidence type="ECO:0000313" key="2">
    <source>
        <dbReference type="Proteomes" id="UP000629365"/>
    </source>
</evidence>
<proteinExistence type="predicted"/>